<keyword evidence="2" id="KW-1185">Reference proteome</keyword>
<organism evidence="3">
    <name type="scientific">Schistocephalus solidus</name>
    <name type="common">Tapeworm</name>
    <dbReference type="NCBI Taxonomy" id="70667"/>
    <lineage>
        <taxon>Eukaryota</taxon>
        <taxon>Metazoa</taxon>
        <taxon>Spiralia</taxon>
        <taxon>Lophotrochozoa</taxon>
        <taxon>Platyhelminthes</taxon>
        <taxon>Cestoda</taxon>
        <taxon>Eucestoda</taxon>
        <taxon>Diphyllobothriidea</taxon>
        <taxon>Diphyllobothriidae</taxon>
        <taxon>Schistocephalus</taxon>
    </lineage>
</organism>
<dbReference type="WBParaSite" id="SSLN_0001082701-mRNA-1">
    <property type="protein sequence ID" value="SSLN_0001082701-mRNA-1"/>
    <property type="gene ID" value="SSLN_0001082701"/>
</dbReference>
<evidence type="ECO:0000313" key="1">
    <source>
        <dbReference type="EMBL" id="VDL96807.1"/>
    </source>
</evidence>
<accession>A0A183T1S4</accession>
<sequence length="109" mass="11727">MHPPLVEKMAVHPIGEAGPGVFVTLGVDYHGREHETDEEADQAIVDALWRKGQTSYGVPPGGKGETSVMSLYPWPAASEEVEAGTYLLQLTLLRGSGLAESSNVHFVVR</sequence>
<evidence type="ECO:0000313" key="2">
    <source>
        <dbReference type="Proteomes" id="UP000275846"/>
    </source>
</evidence>
<proteinExistence type="predicted"/>
<reference evidence="1 2" key="2">
    <citation type="submission" date="2018-11" db="EMBL/GenBank/DDBJ databases">
        <authorList>
            <consortium name="Pathogen Informatics"/>
        </authorList>
    </citation>
    <scope>NUCLEOTIDE SEQUENCE [LARGE SCALE GENOMIC DNA]</scope>
    <source>
        <strain evidence="1 2">NST_G2</strain>
    </source>
</reference>
<protein>
    <submittedName>
        <fullName evidence="3">PrcB_C domain-containing protein</fullName>
    </submittedName>
</protein>
<reference evidence="3" key="1">
    <citation type="submission" date="2016-06" db="UniProtKB">
        <authorList>
            <consortium name="WormBaseParasite"/>
        </authorList>
    </citation>
    <scope>IDENTIFICATION</scope>
</reference>
<dbReference type="AlphaFoldDB" id="A0A183T1S4"/>
<dbReference type="EMBL" id="UYSU01035862">
    <property type="protein sequence ID" value="VDL96807.1"/>
    <property type="molecule type" value="Genomic_DNA"/>
</dbReference>
<gene>
    <name evidence="1" type="ORF">SSLN_LOCUS10422</name>
</gene>
<dbReference type="Proteomes" id="UP000275846">
    <property type="component" value="Unassembled WGS sequence"/>
</dbReference>
<evidence type="ECO:0000313" key="3">
    <source>
        <dbReference type="WBParaSite" id="SSLN_0001082701-mRNA-1"/>
    </source>
</evidence>
<name>A0A183T1S4_SCHSO</name>